<evidence type="ECO:0000256" key="1">
    <source>
        <dbReference type="SAM" id="Phobius"/>
    </source>
</evidence>
<sequence length="466" mass="51759">MSSLFHAQHVDSAAFSWASIGLAVLTAIFQGLVAALAFMTESSSQWTFRFRLALVEHWWWTFVSVLLFVSLLMSTIAFTAGGGGDPVSVLALSSATFLAMVRYMLPAWQHRHYTKLRWYAWAGQSRTAVLINSAPLCGDARTWQRIISQVRPRLAELQPTASDYYGWALWTGSLQKNDPTDIIRVLEPNDFDTLELESNKPRVGIYASADPDTKTVSYLWGSSQGFLPRVSRAVSAMPLSLLKSSPTTSDGYDGRGLALAMGILGRNKGLQPWKLVFRQDSSISSLMENASTWTPRPAKVLRSFCKHTLQAQYGGLGEHYVNAAVELALLLSDLPPWAVEVWLTCGLEHQSLDINLFLAETALQGATDLVRKATLTAHYECSYVSMILSLNAMNPAMRHRQNSGIVKLLRPDLTCTEMLMRARGQDTSTWWDRKDTQALVQREISALSTDVDWKAQAARLLGPDVP</sequence>
<dbReference type="KEGG" id="bcom:BAUCODRAFT_36852"/>
<dbReference type="RefSeq" id="XP_007679188.1">
    <property type="nucleotide sequence ID" value="XM_007680998.1"/>
</dbReference>
<evidence type="ECO:0000313" key="3">
    <source>
        <dbReference type="Proteomes" id="UP000011761"/>
    </source>
</evidence>
<feature type="transmembrane region" description="Helical" evidence="1">
    <location>
        <begin position="58"/>
        <end position="81"/>
    </location>
</feature>
<dbReference type="AlphaFoldDB" id="M2M9S0"/>
<feature type="transmembrane region" description="Helical" evidence="1">
    <location>
        <begin position="15"/>
        <end position="38"/>
    </location>
</feature>
<protein>
    <submittedName>
        <fullName evidence="2">Uncharacterized protein</fullName>
    </submittedName>
</protein>
<keyword evidence="1" id="KW-1133">Transmembrane helix</keyword>
<dbReference type="eggNOG" id="ENOG502SHTG">
    <property type="taxonomic scope" value="Eukaryota"/>
</dbReference>
<dbReference type="OrthoDB" id="2434664at2759"/>
<keyword evidence="3" id="KW-1185">Reference proteome</keyword>
<name>M2M9S0_BAUPA</name>
<dbReference type="GeneID" id="19113094"/>
<accession>M2M9S0</accession>
<organism evidence="2 3">
    <name type="scientific">Baudoinia panamericana (strain UAMH 10762)</name>
    <name type="common">Angels' share fungus</name>
    <name type="synonym">Baudoinia compniacensis (strain UAMH 10762)</name>
    <dbReference type="NCBI Taxonomy" id="717646"/>
    <lineage>
        <taxon>Eukaryota</taxon>
        <taxon>Fungi</taxon>
        <taxon>Dikarya</taxon>
        <taxon>Ascomycota</taxon>
        <taxon>Pezizomycotina</taxon>
        <taxon>Dothideomycetes</taxon>
        <taxon>Dothideomycetidae</taxon>
        <taxon>Mycosphaerellales</taxon>
        <taxon>Teratosphaeriaceae</taxon>
        <taxon>Baudoinia</taxon>
    </lineage>
</organism>
<keyword evidence="1" id="KW-0812">Transmembrane</keyword>
<reference evidence="2 3" key="1">
    <citation type="journal article" date="2012" name="PLoS Pathog.">
        <title>Diverse lifestyles and strategies of plant pathogenesis encoded in the genomes of eighteen Dothideomycetes fungi.</title>
        <authorList>
            <person name="Ohm R.A."/>
            <person name="Feau N."/>
            <person name="Henrissat B."/>
            <person name="Schoch C.L."/>
            <person name="Horwitz B.A."/>
            <person name="Barry K.W."/>
            <person name="Condon B.J."/>
            <person name="Copeland A.C."/>
            <person name="Dhillon B."/>
            <person name="Glaser F."/>
            <person name="Hesse C.N."/>
            <person name="Kosti I."/>
            <person name="LaButti K."/>
            <person name="Lindquist E.A."/>
            <person name="Lucas S."/>
            <person name="Salamov A.A."/>
            <person name="Bradshaw R.E."/>
            <person name="Ciuffetti L."/>
            <person name="Hamelin R.C."/>
            <person name="Kema G.H.J."/>
            <person name="Lawrence C."/>
            <person name="Scott J.A."/>
            <person name="Spatafora J.W."/>
            <person name="Turgeon B.G."/>
            <person name="de Wit P.J.G.M."/>
            <person name="Zhong S."/>
            <person name="Goodwin S.B."/>
            <person name="Grigoriev I.V."/>
        </authorList>
    </citation>
    <scope>NUCLEOTIDE SEQUENCE [LARGE SCALE GENOMIC DNA]</scope>
    <source>
        <strain evidence="2 3">UAMH 10762</strain>
    </source>
</reference>
<dbReference type="HOGENOM" id="CLU_622645_0_0_1"/>
<evidence type="ECO:0000313" key="2">
    <source>
        <dbReference type="EMBL" id="EMC93186.1"/>
    </source>
</evidence>
<dbReference type="Proteomes" id="UP000011761">
    <property type="component" value="Unassembled WGS sequence"/>
</dbReference>
<gene>
    <name evidence="2" type="ORF">BAUCODRAFT_36852</name>
</gene>
<proteinExistence type="predicted"/>
<dbReference type="OMA" id="MWTFRFR"/>
<dbReference type="EMBL" id="KB445560">
    <property type="protein sequence ID" value="EMC93186.1"/>
    <property type="molecule type" value="Genomic_DNA"/>
</dbReference>
<keyword evidence="1" id="KW-0472">Membrane</keyword>